<evidence type="ECO:0000313" key="1">
    <source>
        <dbReference type="EMBL" id="KAH7966177.1"/>
    </source>
</evidence>
<protein>
    <submittedName>
        <fullName evidence="1">Uncharacterized protein</fullName>
    </submittedName>
</protein>
<reference evidence="1" key="1">
    <citation type="submission" date="2020-05" db="EMBL/GenBank/DDBJ databases">
        <title>Large-scale comparative analyses of tick genomes elucidate their genetic diversity and vector capacities.</title>
        <authorList>
            <person name="Jia N."/>
            <person name="Wang J."/>
            <person name="Shi W."/>
            <person name="Du L."/>
            <person name="Sun Y."/>
            <person name="Zhan W."/>
            <person name="Jiang J."/>
            <person name="Wang Q."/>
            <person name="Zhang B."/>
            <person name="Ji P."/>
            <person name="Sakyi L.B."/>
            <person name="Cui X."/>
            <person name="Yuan T."/>
            <person name="Jiang B."/>
            <person name="Yang W."/>
            <person name="Lam T.T.-Y."/>
            <person name="Chang Q."/>
            <person name="Ding S."/>
            <person name="Wang X."/>
            <person name="Zhu J."/>
            <person name="Ruan X."/>
            <person name="Zhao L."/>
            <person name="Wei J."/>
            <person name="Que T."/>
            <person name="Du C."/>
            <person name="Cheng J."/>
            <person name="Dai P."/>
            <person name="Han X."/>
            <person name="Huang E."/>
            <person name="Gao Y."/>
            <person name="Liu J."/>
            <person name="Shao H."/>
            <person name="Ye R."/>
            <person name="Li L."/>
            <person name="Wei W."/>
            <person name="Wang X."/>
            <person name="Wang C."/>
            <person name="Yang T."/>
            <person name="Huo Q."/>
            <person name="Li W."/>
            <person name="Guo W."/>
            <person name="Chen H."/>
            <person name="Zhou L."/>
            <person name="Ni X."/>
            <person name="Tian J."/>
            <person name="Zhou Y."/>
            <person name="Sheng Y."/>
            <person name="Liu T."/>
            <person name="Pan Y."/>
            <person name="Xia L."/>
            <person name="Li J."/>
            <person name="Zhao F."/>
            <person name="Cao W."/>
        </authorList>
    </citation>
    <scope>NUCLEOTIDE SEQUENCE</scope>
    <source>
        <strain evidence="1">Dsil-2018</strain>
    </source>
</reference>
<proteinExistence type="predicted"/>
<sequence length="388" mass="42339">MEPGSTYIPGGFFAVANGWTKSPNGIKMPSDNQLSAFLAACGSRFARQTAKGKKFTEEGYVRNIMFNNLCSTSPYGLLRSICLPSMKGGYYIVHAVIEKGTGDILAGHCLCPAGLSGSCQHVVGLLLTACNLAPQGEDTTCTDVPCAWIVPPQAIQPLSLDDRAVILESTMGQAENKKWHQERIGRLTASVFKKLLRCRKPDGAVRDVMYPRQDTAFPRPTSTWQWVNAADVDYYVEPLRAMEPLSASFDYQPRPRSTGQYRRPSSHYRAETEVSHSPYFDMPVYFEELRVRRPPPSRACYSYVMHQATSHASADAVSHQGTSDQLCALAAVTCPQCPRPTHTTSGSSSWQPSFRNASPASDGSFALSASASVTPFPVTTAGRLGRHG</sequence>
<dbReference type="Proteomes" id="UP000821865">
    <property type="component" value="Chromosome 2"/>
</dbReference>
<gene>
    <name evidence="1" type="ORF">HPB49_014140</name>
</gene>
<comment type="caution">
    <text evidence="1">The sequence shown here is derived from an EMBL/GenBank/DDBJ whole genome shotgun (WGS) entry which is preliminary data.</text>
</comment>
<dbReference type="EMBL" id="CM023471">
    <property type="protein sequence ID" value="KAH7966177.1"/>
    <property type="molecule type" value="Genomic_DNA"/>
</dbReference>
<organism evidence="1 2">
    <name type="scientific">Dermacentor silvarum</name>
    <name type="common">Tick</name>
    <dbReference type="NCBI Taxonomy" id="543639"/>
    <lineage>
        <taxon>Eukaryota</taxon>
        <taxon>Metazoa</taxon>
        <taxon>Ecdysozoa</taxon>
        <taxon>Arthropoda</taxon>
        <taxon>Chelicerata</taxon>
        <taxon>Arachnida</taxon>
        <taxon>Acari</taxon>
        <taxon>Parasitiformes</taxon>
        <taxon>Ixodida</taxon>
        <taxon>Ixodoidea</taxon>
        <taxon>Ixodidae</taxon>
        <taxon>Rhipicephalinae</taxon>
        <taxon>Dermacentor</taxon>
    </lineage>
</organism>
<evidence type="ECO:0000313" key="2">
    <source>
        <dbReference type="Proteomes" id="UP000821865"/>
    </source>
</evidence>
<name>A0ACB8DDJ9_DERSI</name>
<keyword evidence="2" id="KW-1185">Reference proteome</keyword>
<accession>A0ACB8DDJ9</accession>